<keyword evidence="1" id="KW-0472">Membrane</keyword>
<evidence type="ECO:0000256" key="1">
    <source>
        <dbReference type="SAM" id="Phobius"/>
    </source>
</evidence>
<dbReference type="RefSeq" id="WP_327608837.1">
    <property type="nucleotide sequence ID" value="NZ_JARZFX010000012.1"/>
</dbReference>
<dbReference type="NCBIfam" id="TIGR04104">
    <property type="entry name" value="cxxc_20_cxxc"/>
    <property type="match status" value="1"/>
</dbReference>
<dbReference type="EMBL" id="JARZFX010000012">
    <property type="protein sequence ID" value="MEC5425287.1"/>
    <property type="molecule type" value="Genomic_DNA"/>
</dbReference>
<feature type="transmembrane region" description="Helical" evidence="1">
    <location>
        <begin position="69"/>
        <end position="88"/>
    </location>
</feature>
<evidence type="ECO:0000313" key="3">
    <source>
        <dbReference type="Proteomes" id="UP001335737"/>
    </source>
</evidence>
<sequence length="103" mass="11893">MPTCQNCNNKWSWKQTIKKTTTLDPAMTCPYCGEEQYQTQKSKMKNSSLNLIILLPLLISIFFSIPGVILLSVFPVLFLLVMLLYPFLVEISSKEEYSNFFKT</sequence>
<proteinExistence type="predicted"/>
<protein>
    <recommendedName>
        <fullName evidence="4">Cxxc_20_cxxc protein</fullName>
    </recommendedName>
</protein>
<accession>A0ABU6KIY8</accession>
<keyword evidence="1" id="KW-0812">Transmembrane</keyword>
<keyword evidence="1" id="KW-1133">Transmembrane helix</keyword>
<evidence type="ECO:0000313" key="2">
    <source>
        <dbReference type="EMBL" id="MEC5425287.1"/>
    </source>
</evidence>
<name>A0ABU6KIY8_9BACI</name>
<dbReference type="InterPro" id="IPR026369">
    <property type="entry name" value="CxxC_20_CxxC"/>
</dbReference>
<organism evidence="2 3">
    <name type="scientific">Virgibacillus tibetensis</name>
    <dbReference type="NCBI Taxonomy" id="3042313"/>
    <lineage>
        <taxon>Bacteria</taxon>
        <taxon>Bacillati</taxon>
        <taxon>Bacillota</taxon>
        <taxon>Bacilli</taxon>
        <taxon>Bacillales</taxon>
        <taxon>Bacillaceae</taxon>
        <taxon>Virgibacillus</taxon>
    </lineage>
</organism>
<gene>
    <name evidence="2" type="ORF">QGM71_17525</name>
</gene>
<evidence type="ECO:0008006" key="4">
    <source>
        <dbReference type="Google" id="ProtNLM"/>
    </source>
</evidence>
<comment type="caution">
    <text evidence="2">The sequence shown here is derived from an EMBL/GenBank/DDBJ whole genome shotgun (WGS) entry which is preliminary data.</text>
</comment>
<dbReference type="Proteomes" id="UP001335737">
    <property type="component" value="Unassembled WGS sequence"/>
</dbReference>
<feature type="transmembrane region" description="Helical" evidence="1">
    <location>
        <begin position="47"/>
        <end position="63"/>
    </location>
</feature>
<keyword evidence="3" id="KW-1185">Reference proteome</keyword>
<reference evidence="2 3" key="1">
    <citation type="journal article" date="2024" name="Int. J. Syst. Evol. Microbiol.">
        <title>Virgibacillus tibetensis sp. nov., isolated from salt lake on the Tibetan Plateau of China.</title>
        <authorList>
            <person name="Phurbu D."/>
            <person name="Liu Z.-X."/>
            <person name="Wang R."/>
            <person name="Zheng Y.-Y."/>
            <person name="Liu H.-C."/>
            <person name="Zhou Y.-G."/>
            <person name="Yu Y.-J."/>
            <person name="Li A.-H."/>
        </authorList>
    </citation>
    <scope>NUCLEOTIDE SEQUENCE [LARGE SCALE GENOMIC DNA]</scope>
    <source>
        <strain evidence="2 3">C22-A2</strain>
    </source>
</reference>